<organism evidence="1 2">
    <name type="scientific">Geomonas anaerohicana</name>
    <dbReference type="NCBI Taxonomy" id="2798583"/>
    <lineage>
        <taxon>Bacteria</taxon>
        <taxon>Pseudomonadati</taxon>
        <taxon>Thermodesulfobacteriota</taxon>
        <taxon>Desulfuromonadia</taxon>
        <taxon>Geobacterales</taxon>
        <taxon>Geobacteraceae</taxon>
        <taxon>Geomonas</taxon>
    </lineage>
</organism>
<sequence>MPVIPELLAAHYQDLAINEFIAFMLFHAERMDAHAVIKEGAPEYFSDGQRLREIAANLRQLRDSAATGNREAKAKKLEVWEEGKLAVAMNVQHITMLSLHRKDPTILQETGLELKQKQHIMKTSLNLLTEIPVVTVKHVKSPSGPVPGAVTVIITRPKNAPCELQMSTDPSNEGSWGGQGIHQKVRIQYQGLEPASRVYFRARLHVDGKTGPWSQVATIIVL</sequence>
<accession>A0ABS0YIB9</accession>
<gene>
    <name evidence="1" type="ORF">JFN91_17785</name>
</gene>
<evidence type="ECO:0008006" key="3">
    <source>
        <dbReference type="Google" id="ProtNLM"/>
    </source>
</evidence>
<protein>
    <recommendedName>
        <fullName evidence="3">Fibronectin type-III domain-containing protein</fullName>
    </recommendedName>
</protein>
<dbReference type="RefSeq" id="WP_199390506.1">
    <property type="nucleotide sequence ID" value="NZ_JAEMHL010000011.1"/>
</dbReference>
<dbReference type="EMBL" id="JAEMHL010000011">
    <property type="protein sequence ID" value="MBJ6752070.1"/>
    <property type="molecule type" value="Genomic_DNA"/>
</dbReference>
<keyword evidence="2" id="KW-1185">Reference proteome</keyword>
<reference evidence="1 2" key="1">
    <citation type="submission" date="2020-12" db="EMBL/GenBank/DDBJ databases">
        <title>Geomonas sp. Red421, isolated from paddy soil.</title>
        <authorList>
            <person name="Xu Z."/>
            <person name="Zhang Z."/>
            <person name="Masuda Y."/>
            <person name="Itoh H."/>
            <person name="Senoo K."/>
        </authorList>
    </citation>
    <scope>NUCLEOTIDE SEQUENCE [LARGE SCALE GENOMIC DNA]</scope>
    <source>
        <strain evidence="1 2">Red421</strain>
    </source>
</reference>
<evidence type="ECO:0000313" key="2">
    <source>
        <dbReference type="Proteomes" id="UP000614714"/>
    </source>
</evidence>
<name>A0ABS0YIB9_9BACT</name>
<evidence type="ECO:0000313" key="1">
    <source>
        <dbReference type="EMBL" id="MBJ6752070.1"/>
    </source>
</evidence>
<dbReference type="Proteomes" id="UP000614714">
    <property type="component" value="Unassembled WGS sequence"/>
</dbReference>
<proteinExistence type="predicted"/>
<comment type="caution">
    <text evidence="1">The sequence shown here is derived from an EMBL/GenBank/DDBJ whole genome shotgun (WGS) entry which is preliminary data.</text>
</comment>